<dbReference type="WBParaSite" id="MhA1_Contig2085.frz3.gene5">
    <property type="protein sequence ID" value="MhA1_Contig2085.frz3.gene5"/>
    <property type="gene ID" value="MhA1_Contig2085.frz3.gene5"/>
</dbReference>
<keyword evidence="3" id="KW-0862">Zinc</keyword>
<sequence>MAAFIRSQRGAEKLIYEGFSYTKSKDGAQNKRHWRCDLWNLRKGKCPATAITNSNNEVIVGINHHNHEPSPLKIETAQIKDKIKQAAIDSSCAPKSIVDEQLVGISEEAKSSKEASFIKSSRNSEKLFYKGFVYTKCRDGAENRRFWRCEKRKKEKCRGSAVTDGNNQVIIKQSHNHESSIKEAKIKRENIKKEEIVENCQNLDEQVAGVSNQKRVSLPRSAKSSKPVVIQNNQIKKYQNKKQQIEIKQSFTTKMKISQQIWTKTTNSENFILADTGMEDSYRIIIFASQTDISRLSSCDVWICDGTFECCPQNFYLWVIHGRFLQSAVLPFVYAFIPENTKECFQRVLDLLLSKINEFNPGARPQTILIDFEKEEEKALRSAIPTAEILGCFYYFKQSIWRKIVQFGLITKYQDEAQEEFRNHLKMFVALTFVDIANIRNWFRQLAIGFMKIYSDGDPDTPFAEFIDFMDRTFIGKDFLPSRFPLNLWNNKYITLDHLPNATNSAEFWHRELDNIFKQNFSVPCNLIEALLDVQFKVNNIAINIESGESIQMFNREEHLRDNECLLNLLNGGGEGQWNPMQFLTACSNYINFDI</sequence>
<feature type="domain" description="FLYWCH-type" evidence="5">
    <location>
        <begin position="4"/>
        <end position="67"/>
    </location>
</feature>
<evidence type="ECO:0000259" key="6">
    <source>
        <dbReference type="Pfam" id="PF10551"/>
    </source>
</evidence>
<evidence type="ECO:0000256" key="4">
    <source>
        <dbReference type="SAM" id="Coils"/>
    </source>
</evidence>
<dbReference type="AlphaFoldDB" id="A0A1I8BF73"/>
<dbReference type="Proteomes" id="UP000095281">
    <property type="component" value="Unplaced"/>
</dbReference>
<evidence type="ECO:0000256" key="1">
    <source>
        <dbReference type="ARBA" id="ARBA00022723"/>
    </source>
</evidence>
<protein>
    <submittedName>
        <fullName evidence="8">FLYWCH-type domain-containing protein</fullName>
    </submittedName>
</protein>
<keyword evidence="2" id="KW-0863">Zinc-finger</keyword>
<evidence type="ECO:0000259" key="5">
    <source>
        <dbReference type="Pfam" id="PF04500"/>
    </source>
</evidence>
<dbReference type="Pfam" id="PF10551">
    <property type="entry name" value="MULE"/>
    <property type="match status" value="1"/>
</dbReference>
<evidence type="ECO:0000256" key="2">
    <source>
        <dbReference type="ARBA" id="ARBA00022771"/>
    </source>
</evidence>
<reference evidence="8" key="1">
    <citation type="submission" date="2016-11" db="UniProtKB">
        <authorList>
            <consortium name="WormBaseParasite"/>
        </authorList>
    </citation>
    <scope>IDENTIFICATION</scope>
</reference>
<feature type="domain" description="MULE transposase" evidence="6">
    <location>
        <begin position="301"/>
        <end position="398"/>
    </location>
</feature>
<evidence type="ECO:0000313" key="8">
    <source>
        <dbReference type="WBParaSite" id="MhA1_Contig2085.frz3.gene5"/>
    </source>
</evidence>
<keyword evidence="4" id="KW-0175">Coiled coil</keyword>
<dbReference type="Pfam" id="PF04500">
    <property type="entry name" value="FLYWCH"/>
    <property type="match status" value="2"/>
</dbReference>
<dbReference type="GO" id="GO:0008270">
    <property type="term" value="F:zinc ion binding"/>
    <property type="evidence" value="ECO:0007669"/>
    <property type="project" value="UniProtKB-KW"/>
</dbReference>
<feature type="domain" description="FLYWCH-type" evidence="5">
    <location>
        <begin position="117"/>
        <end position="177"/>
    </location>
</feature>
<dbReference type="Gene3D" id="2.20.25.240">
    <property type="match status" value="2"/>
</dbReference>
<feature type="coiled-coil region" evidence="4">
    <location>
        <begin position="174"/>
        <end position="248"/>
    </location>
</feature>
<keyword evidence="7" id="KW-1185">Reference proteome</keyword>
<keyword evidence="1" id="KW-0479">Metal-binding</keyword>
<evidence type="ECO:0000256" key="3">
    <source>
        <dbReference type="ARBA" id="ARBA00022833"/>
    </source>
</evidence>
<name>A0A1I8BF73_MELHA</name>
<dbReference type="OMA" id="PAETHET"/>
<accession>A0A1I8BF73</accession>
<evidence type="ECO:0000313" key="7">
    <source>
        <dbReference type="Proteomes" id="UP000095281"/>
    </source>
</evidence>
<dbReference type="InterPro" id="IPR007588">
    <property type="entry name" value="Znf_FLYWCH"/>
</dbReference>
<dbReference type="InterPro" id="IPR018289">
    <property type="entry name" value="MULE_transposase_dom"/>
</dbReference>
<proteinExistence type="predicted"/>
<organism evidence="7 8">
    <name type="scientific">Meloidogyne hapla</name>
    <name type="common">Root-knot nematode worm</name>
    <dbReference type="NCBI Taxonomy" id="6305"/>
    <lineage>
        <taxon>Eukaryota</taxon>
        <taxon>Metazoa</taxon>
        <taxon>Ecdysozoa</taxon>
        <taxon>Nematoda</taxon>
        <taxon>Chromadorea</taxon>
        <taxon>Rhabditida</taxon>
        <taxon>Tylenchina</taxon>
        <taxon>Tylenchomorpha</taxon>
        <taxon>Tylenchoidea</taxon>
        <taxon>Meloidogynidae</taxon>
        <taxon>Meloidogyninae</taxon>
        <taxon>Meloidogyne</taxon>
    </lineage>
</organism>